<evidence type="ECO:0000259" key="1">
    <source>
        <dbReference type="SMART" id="SM00849"/>
    </source>
</evidence>
<dbReference type="RefSeq" id="WP_192753996.1">
    <property type="nucleotide sequence ID" value="NZ_BAABJL010000095.1"/>
</dbReference>
<dbReference type="AlphaFoldDB" id="A0A927N2Q6"/>
<organism evidence="2 3">
    <name type="scientific">Actinopolymorpha pittospori</name>
    <dbReference type="NCBI Taxonomy" id="648752"/>
    <lineage>
        <taxon>Bacteria</taxon>
        <taxon>Bacillati</taxon>
        <taxon>Actinomycetota</taxon>
        <taxon>Actinomycetes</taxon>
        <taxon>Propionibacteriales</taxon>
        <taxon>Actinopolymorphaceae</taxon>
        <taxon>Actinopolymorpha</taxon>
    </lineage>
</organism>
<evidence type="ECO:0000313" key="2">
    <source>
        <dbReference type="EMBL" id="MBE1610657.1"/>
    </source>
</evidence>
<dbReference type="InterPro" id="IPR001279">
    <property type="entry name" value="Metallo-B-lactamas"/>
</dbReference>
<evidence type="ECO:0000313" key="3">
    <source>
        <dbReference type="Proteomes" id="UP000638648"/>
    </source>
</evidence>
<dbReference type="SUPFAM" id="SSF56281">
    <property type="entry name" value="Metallo-hydrolase/oxidoreductase"/>
    <property type="match status" value="1"/>
</dbReference>
<reference evidence="2" key="1">
    <citation type="submission" date="2020-10" db="EMBL/GenBank/DDBJ databases">
        <title>Sequencing the genomes of 1000 actinobacteria strains.</title>
        <authorList>
            <person name="Klenk H.-P."/>
        </authorList>
    </citation>
    <scope>NUCLEOTIDE SEQUENCE</scope>
    <source>
        <strain evidence="2">DSM 45354</strain>
    </source>
</reference>
<comment type="caution">
    <text evidence="2">The sequence shown here is derived from an EMBL/GenBank/DDBJ whole genome shotgun (WGS) entry which is preliminary data.</text>
</comment>
<dbReference type="InterPro" id="IPR036866">
    <property type="entry name" value="RibonucZ/Hydroxyglut_hydro"/>
</dbReference>
<feature type="domain" description="Metallo-beta-lactamase" evidence="1">
    <location>
        <begin position="74"/>
        <end position="242"/>
    </location>
</feature>
<dbReference type="Gene3D" id="3.60.15.10">
    <property type="entry name" value="Ribonuclease Z/Hydroxyacylglutathione hydrolase-like"/>
    <property type="match status" value="1"/>
</dbReference>
<name>A0A927N2Q6_9ACTN</name>
<dbReference type="PANTHER" id="PTHR36839">
    <property type="entry name" value="METALLO-BETA-LACTAMASE FAMILY PROTEIN (AFU_ORTHOLOGUE AFUA_5G12770)"/>
    <property type="match status" value="1"/>
</dbReference>
<dbReference type="SMART" id="SM00849">
    <property type="entry name" value="Lactamase_B"/>
    <property type="match status" value="1"/>
</dbReference>
<sequence>MTLWICSTCAVEYPDTPQPPDVCHICADERQYVPATGQRWTTVRDLAAAGHRTHVAEVEAGLYGVTVEPEVGIGQRALLAQTPAGNLLWDPTGFLDQAAVDQIRELGGLAAIAASHPHMFGVQVEWSRAFGGVPVYVNEADKDWIGRTDEVVRFWSGTFEPLPGLTFVQAGGHFRGSAVAHWTGADDRGVILAGDTIAPVADQGWVTFMRSYPNSIPLSPAAVEQVVGRLEPYAYDRLYGNFGRVVSADAKAAVRRSADRYIGWIRGDFDADT</sequence>
<dbReference type="PANTHER" id="PTHR36839:SF1">
    <property type="entry name" value="METALLO-BETA-LACTAMASE FAMILY PROTEIN (AFU_ORTHOLOGUE AFUA_5G12770)"/>
    <property type="match status" value="1"/>
</dbReference>
<dbReference type="EMBL" id="JADBEM010000001">
    <property type="protein sequence ID" value="MBE1610657.1"/>
    <property type="molecule type" value="Genomic_DNA"/>
</dbReference>
<gene>
    <name evidence="2" type="ORF">HEB94_007505</name>
</gene>
<protein>
    <recommendedName>
        <fullName evidence="1">Metallo-beta-lactamase domain-containing protein</fullName>
    </recommendedName>
</protein>
<dbReference type="Proteomes" id="UP000638648">
    <property type="component" value="Unassembled WGS sequence"/>
</dbReference>
<proteinExistence type="predicted"/>
<keyword evidence="3" id="KW-1185">Reference proteome</keyword>
<accession>A0A927N2Q6</accession>